<accession>A0ABS7G4Q9</accession>
<name>A0ABS7G4Q9_9ACTN</name>
<dbReference type="InterPro" id="IPR037523">
    <property type="entry name" value="VOC_core"/>
</dbReference>
<gene>
    <name evidence="2" type="ORF">K1Y72_35530</name>
</gene>
<keyword evidence="3" id="KW-1185">Reference proteome</keyword>
<dbReference type="InterPro" id="IPR004360">
    <property type="entry name" value="Glyas_Fos-R_dOase_dom"/>
</dbReference>
<dbReference type="Gene3D" id="3.10.180.10">
    <property type="entry name" value="2,3-Dihydroxybiphenyl 1,2-Dioxygenase, domain 1"/>
    <property type="match status" value="1"/>
</dbReference>
<protein>
    <submittedName>
        <fullName evidence="2">VOC family protein</fullName>
    </submittedName>
</protein>
<dbReference type="EMBL" id="JAIBOA010000041">
    <property type="protein sequence ID" value="MBW8487709.1"/>
    <property type="molecule type" value="Genomic_DNA"/>
</dbReference>
<sequence>MLRGLTTVSFYAGDVAAAADWYAGFLGVRPYFRRPVEGPPVYVEFRIGEHEHELGIVDARFAPHAGAGDAAGAGGAVVYWHVEDVPAAVDRALGLGASLYEGVTERGPGFVTACVRDPFGNLLGVMFNEHYVQMSAR</sequence>
<evidence type="ECO:0000313" key="3">
    <source>
        <dbReference type="Proteomes" id="UP000774570"/>
    </source>
</evidence>
<organism evidence="2 3">
    <name type="scientific">Actinomadura parmotrematis</name>
    <dbReference type="NCBI Taxonomy" id="2864039"/>
    <lineage>
        <taxon>Bacteria</taxon>
        <taxon>Bacillati</taxon>
        <taxon>Actinomycetota</taxon>
        <taxon>Actinomycetes</taxon>
        <taxon>Streptosporangiales</taxon>
        <taxon>Thermomonosporaceae</taxon>
        <taxon>Actinomadura</taxon>
    </lineage>
</organism>
<reference evidence="2 3" key="1">
    <citation type="submission" date="2021-07" db="EMBL/GenBank/DDBJ databases">
        <title>Actinomadura sp. PM05-2 isolated from lichen.</title>
        <authorList>
            <person name="Somphong A."/>
            <person name="Phongsopitanun W."/>
            <person name="Tanasupawat S."/>
            <person name="Peongsungnone V."/>
        </authorList>
    </citation>
    <scope>NUCLEOTIDE SEQUENCE [LARGE SCALE GENOMIC DNA]</scope>
    <source>
        <strain evidence="2 3">PM05-2</strain>
    </source>
</reference>
<dbReference type="PROSITE" id="PS51819">
    <property type="entry name" value="VOC"/>
    <property type="match status" value="1"/>
</dbReference>
<evidence type="ECO:0000313" key="2">
    <source>
        <dbReference type="EMBL" id="MBW8487709.1"/>
    </source>
</evidence>
<proteinExistence type="predicted"/>
<dbReference type="SUPFAM" id="SSF54593">
    <property type="entry name" value="Glyoxalase/Bleomycin resistance protein/Dihydroxybiphenyl dioxygenase"/>
    <property type="match status" value="1"/>
</dbReference>
<feature type="domain" description="VOC" evidence="1">
    <location>
        <begin position="4"/>
        <end position="128"/>
    </location>
</feature>
<dbReference type="Proteomes" id="UP000774570">
    <property type="component" value="Unassembled WGS sequence"/>
</dbReference>
<dbReference type="Pfam" id="PF00903">
    <property type="entry name" value="Glyoxalase"/>
    <property type="match status" value="1"/>
</dbReference>
<dbReference type="InterPro" id="IPR029068">
    <property type="entry name" value="Glyas_Bleomycin-R_OHBP_Dase"/>
</dbReference>
<dbReference type="RefSeq" id="WP_220170946.1">
    <property type="nucleotide sequence ID" value="NZ_JAIBOA010000041.1"/>
</dbReference>
<comment type="caution">
    <text evidence="2">The sequence shown here is derived from an EMBL/GenBank/DDBJ whole genome shotgun (WGS) entry which is preliminary data.</text>
</comment>
<evidence type="ECO:0000259" key="1">
    <source>
        <dbReference type="PROSITE" id="PS51819"/>
    </source>
</evidence>